<dbReference type="PANTHER" id="PTHR24193">
    <property type="entry name" value="ANKYRIN REPEAT PROTEIN"/>
    <property type="match status" value="1"/>
</dbReference>
<sequence length="526" mass="56852">MASLGAPPVPKADNTTLVFVIAKVCYSASALVDIQVFSSGLTTQQTPVRSVVRGVASKLRSSAGTRPLFHALAGMQVLAQMLIYFEVLARICSTSTTWQAPARSLLYFAQQLSRHELDSPVLADSQVLAQVLLRLDSPADISSLCCASRGMLAALTADHLMLAQWLWTYKSEDAAMCLAARKGGSDVMVALLQRFGSPGTRKYQGKYRQKVPGLDSERELKEEHSETYPINRHTRIGLPGIPKELKSPAMSPMIDTVPEGLTAIELAAKYGHSQVVANLLQRAEVRADVEAVVGALFLAAQFDQVECLAVLLSPLSPVGANSRSDPHKGFDVAQGSTALHKAAYAGHVQAVRLLLSKGAEVNSMDNLQCTPLHLACLGLCGTKREERAEVVRLMSGVLASCNAACALDSYDAAGSTPLHYAVREGLHECCEALLSAGSQALQMPVEGTGGYPGDDWRRRHCRLSDISLQVAGSTPMDLCMDRLQWVSTADLPCERYDALVVTRDVLLRWAPVSGLCPGERRPYRRR</sequence>
<dbReference type="PANTHER" id="PTHR24193:SF121">
    <property type="entry name" value="ADA2A-CONTAINING COMPLEX COMPONENT 3, ISOFORM D"/>
    <property type="match status" value="1"/>
</dbReference>
<dbReference type="PROSITE" id="PS50088">
    <property type="entry name" value="ANK_REPEAT"/>
    <property type="match status" value="2"/>
</dbReference>
<dbReference type="InterPro" id="IPR036770">
    <property type="entry name" value="Ankyrin_rpt-contain_sf"/>
</dbReference>
<accession>A0ABQ7GM30</accession>
<keyword evidence="1" id="KW-0677">Repeat</keyword>
<reference evidence="4" key="1">
    <citation type="submission" date="2017-08" db="EMBL/GenBank/DDBJ databases">
        <authorList>
            <person name="Polle J.E."/>
            <person name="Barry K."/>
            <person name="Cushman J."/>
            <person name="Schmutz J."/>
            <person name="Tran D."/>
            <person name="Hathwaick L.T."/>
            <person name="Yim W.C."/>
            <person name="Jenkins J."/>
            <person name="Mckie-Krisberg Z.M."/>
            <person name="Prochnik S."/>
            <person name="Lindquist E."/>
            <person name="Dockter R.B."/>
            <person name="Adam C."/>
            <person name="Molina H."/>
            <person name="Bunkerborg J."/>
            <person name="Jin E."/>
            <person name="Buchheim M."/>
            <person name="Magnuson J."/>
        </authorList>
    </citation>
    <scope>NUCLEOTIDE SEQUENCE</scope>
    <source>
        <strain evidence="4">CCAP 19/18</strain>
    </source>
</reference>
<dbReference type="Pfam" id="PF00023">
    <property type="entry name" value="Ank"/>
    <property type="match status" value="2"/>
</dbReference>
<keyword evidence="5" id="KW-1185">Reference proteome</keyword>
<evidence type="ECO:0000313" key="4">
    <source>
        <dbReference type="EMBL" id="KAF5835667.1"/>
    </source>
</evidence>
<gene>
    <name evidence="4" type="ORF">DUNSADRAFT_7027</name>
</gene>
<feature type="repeat" description="ANK" evidence="3">
    <location>
        <begin position="413"/>
        <end position="439"/>
    </location>
</feature>
<keyword evidence="2 3" id="KW-0040">ANK repeat</keyword>
<organism evidence="4 5">
    <name type="scientific">Dunaliella salina</name>
    <name type="common">Green alga</name>
    <name type="synonym">Protococcus salinus</name>
    <dbReference type="NCBI Taxonomy" id="3046"/>
    <lineage>
        <taxon>Eukaryota</taxon>
        <taxon>Viridiplantae</taxon>
        <taxon>Chlorophyta</taxon>
        <taxon>core chlorophytes</taxon>
        <taxon>Chlorophyceae</taxon>
        <taxon>CS clade</taxon>
        <taxon>Chlamydomonadales</taxon>
        <taxon>Dunaliellaceae</taxon>
        <taxon>Dunaliella</taxon>
    </lineage>
</organism>
<proteinExistence type="predicted"/>
<dbReference type="InterPro" id="IPR002110">
    <property type="entry name" value="Ankyrin_rpt"/>
</dbReference>
<dbReference type="PROSITE" id="PS50297">
    <property type="entry name" value="ANK_REP_REGION"/>
    <property type="match status" value="2"/>
</dbReference>
<comment type="caution">
    <text evidence="4">The sequence shown here is derived from an EMBL/GenBank/DDBJ whole genome shotgun (WGS) entry which is preliminary data.</text>
</comment>
<dbReference type="SUPFAM" id="SSF48403">
    <property type="entry name" value="Ankyrin repeat"/>
    <property type="match status" value="1"/>
</dbReference>
<dbReference type="Pfam" id="PF12796">
    <property type="entry name" value="Ank_2"/>
    <property type="match status" value="1"/>
</dbReference>
<protein>
    <submittedName>
        <fullName evidence="4">Ankyrin repeat-containing domain protein</fullName>
    </submittedName>
</protein>
<dbReference type="Proteomes" id="UP000815325">
    <property type="component" value="Unassembled WGS sequence"/>
</dbReference>
<evidence type="ECO:0000256" key="2">
    <source>
        <dbReference type="ARBA" id="ARBA00023043"/>
    </source>
</evidence>
<evidence type="ECO:0000256" key="3">
    <source>
        <dbReference type="PROSITE-ProRule" id="PRU00023"/>
    </source>
</evidence>
<dbReference type="EMBL" id="MU069694">
    <property type="protein sequence ID" value="KAF5835667.1"/>
    <property type="molecule type" value="Genomic_DNA"/>
</dbReference>
<dbReference type="Gene3D" id="1.25.40.20">
    <property type="entry name" value="Ankyrin repeat-containing domain"/>
    <property type="match status" value="2"/>
</dbReference>
<dbReference type="PRINTS" id="PR01415">
    <property type="entry name" value="ANKYRIN"/>
</dbReference>
<evidence type="ECO:0000313" key="5">
    <source>
        <dbReference type="Proteomes" id="UP000815325"/>
    </source>
</evidence>
<dbReference type="InterPro" id="IPR050663">
    <property type="entry name" value="Ankyrin-SOCS_Box"/>
</dbReference>
<evidence type="ECO:0000256" key="1">
    <source>
        <dbReference type="ARBA" id="ARBA00022737"/>
    </source>
</evidence>
<feature type="repeat" description="ANK" evidence="3">
    <location>
        <begin position="334"/>
        <end position="366"/>
    </location>
</feature>
<name>A0ABQ7GM30_DUNSA</name>
<dbReference type="SMART" id="SM00248">
    <property type="entry name" value="ANK"/>
    <property type="match status" value="5"/>
</dbReference>